<comment type="similarity">
    <text evidence="1">Belongs to the UDP-N-acetylglucosamine 2-epimerase family.</text>
</comment>
<gene>
    <name evidence="3" type="ORF">ENL21_08530</name>
</gene>
<dbReference type="CDD" id="cd03786">
    <property type="entry name" value="GTB_UDP-GlcNAc_2-Epimerase"/>
    <property type="match status" value="1"/>
</dbReference>
<dbReference type="InterPro" id="IPR029767">
    <property type="entry name" value="WecB-like"/>
</dbReference>
<evidence type="ECO:0000259" key="2">
    <source>
        <dbReference type="Pfam" id="PF02350"/>
    </source>
</evidence>
<dbReference type="EMBL" id="DRTD01000629">
    <property type="protein sequence ID" value="HHE55813.1"/>
    <property type="molecule type" value="Genomic_DNA"/>
</dbReference>
<protein>
    <submittedName>
        <fullName evidence="3">UDP-N-acetylglucosamine 2-epimerase (Non-hydrolyzing)</fullName>
        <ecNumber evidence="3">5.1.3.14</ecNumber>
    </submittedName>
</protein>
<dbReference type="EC" id="5.1.3.14" evidence="3"/>
<accession>A0A7V5LKL4</accession>
<name>A0A7V5LKL4_CALAY</name>
<evidence type="ECO:0000256" key="1">
    <source>
        <dbReference type="RuleBase" id="RU003513"/>
    </source>
</evidence>
<comment type="caution">
    <text evidence="3">The sequence shown here is derived from an EMBL/GenBank/DDBJ whole genome shotgun (WGS) entry which is preliminary data.</text>
</comment>
<dbReference type="Proteomes" id="UP000886111">
    <property type="component" value="Unassembled WGS sequence"/>
</dbReference>
<dbReference type="SUPFAM" id="SSF53756">
    <property type="entry name" value="UDP-Glycosyltransferase/glycogen phosphorylase"/>
    <property type="match status" value="1"/>
</dbReference>
<keyword evidence="1 3" id="KW-0413">Isomerase</keyword>
<organism evidence="3">
    <name type="scientific">Caldithrix abyssi</name>
    <dbReference type="NCBI Taxonomy" id="187145"/>
    <lineage>
        <taxon>Bacteria</taxon>
        <taxon>Pseudomonadati</taxon>
        <taxon>Calditrichota</taxon>
        <taxon>Calditrichia</taxon>
        <taxon>Calditrichales</taxon>
        <taxon>Calditrichaceae</taxon>
        <taxon>Caldithrix</taxon>
    </lineage>
</organism>
<dbReference type="Gene3D" id="3.40.50.2000">
    <property type="entry name" value="Glycogen Phosphorylase B"/>
    <property type="match status" value="2"/>
</dbReference>
<dbReference type="PANTHER" id="PTHR43174:SF1">
    <property type="entry name" value="UDP-N-ACETYLGLUCOSAMINE 2-EPIMERASE"/>
    <property type="match status" value="1"/>
</dbReference>
<sequence>MIKILNVVGARPNFMKIAPIQRAMGNYPEIKPILVHTGQHYDERMSKFFFNDLQLPQPDIYLGVGSGTHAEQTAKIMVHFEKVVQEEKPDLVIVVGDVNSTAACSMVAAKMNTKIAHVEAGLRSFDRTMPEEINRLVTDVLSDFLFVTEKSGLENLKREGIADSKVHFVGHVMIDSLIYFKPMAEKSNILDKLNLEPKSYGVITLHRPSNVDNKENFEKLLNAFEQIEKRLPLIFPIHPRSQKMIDQFGLRSKVERMKNLQLLDPLGYLDFMKLLHNAKLVLTDSGGIQEETTYLGIPCITMRENTERPITVEVGTNVLVGTDTQRIVEEAEKVLDGKAKNGQIPELWDGHAAERIVKIIYEVLS</sequence>
<dbReference type="GO" id="GO:0008761">
    <property type="term" value="F:UDP-N-acetylglucosamine 2-epimerase activity"/>
    <property type="evidence" value="ECO:0007669"/>
    <property type="project" value="UniProtKB-EC"/>
</dbReference>
<dbReference type="InterPro" id="IPR003331">
    <property type="entry name" value="UDP_GlcNAc_Epimerase_2_dom"/>
</dbReference>
<dbReference type="PANTHER" id="PTHR43174">
    <property type="entry name" value="UDP-N-ACETYLGLUCOSAMINE 2-EPIMERASE"/>
    <property type="match status" value="1"/>
</dbReference>
<dbReference type="AlphaFoldDB" id="A0A7V5LKL4"/>
<evidence type="ECO:0000313" key="3">
    <source>
        <dbReference type="EMBL" id="HHE55813.1"/>
    </source>
</evidence>
<reference evidence="3" key="1">
    <citation type="journal article" date="2020" name="mSystems">
        <title>Genome- and Community-Level Interaction Insights into Carbon Utilization and Element Cycling Functions of Hydrothermarchaeota in Hydrothermal Sediment.</title>
        <authorList>
            <person name="Zhou Z."/>
            <person name="Liu Y."/>
            <person name="Xu W."/>
            <person name="Pan J."/>
            <person name="Luo Z.H."/>
            <person name="Li M."/>
        </authorList>
    </citation>
    <scope>NUCLEOTIDE SEQUENCE [LARGE SCALE GENOMIC DNA]</scope>
    <source>
        <strain evidence="3">HyVt-76</strain>
    </source>
</reference>
<dbReference type="NCBIfam" id="TIGR00236">
    <property type="entry name" value="wecB"/>
    <property type="match status" value="1"/>
</dbReference>
<dbReference type="Pfam" id="PF02350">
    <property type="entry name" value="Epimerase_2"/>
    <property type="match status" value="1"/>
</dbReference>
<proteinExistence type="inferred from homology"/>
<feature type="domain" description="UDP-N-acetylglucosamine 2-epimerase" evidence="2">
    <location>
        <begin position="24"/>
        <end position="360"/>
    </location>
</feature>